<sequence>MKISQPKEKFLRNANSIEFPSYMISNPNFFIRTQDNRFQKVKEQVRNSQNFRMSKQKEDGKKQFVVEKNLMSQDYPLQNYTQQQPEFKAYQIAKIQRTPKNIQIHSIADDHITNKYVHSPQNHRSIIGWNRTFKNGELTKFLNSSKEVLEQRKVSLLFLQDEKSPITKIKKQLKESQSQNNFLITKTTGFNNTAKGLNPTLVVEQFIDTDIQPTKQSRALHSPSPSRTSKYKIQTEDINYQGIQNDQNMKLYSPKVVSNHRLLNDNQQIQKDKIIHQSINGSPLSNRNNPLTQTKSFQQLSVTNGFKSLQGGQPILMSTALRESSQSQIGQQVKRQQQKENKKFGGPYIDQGIFDFYSNISSRRHSNAHDIQDKIEHMRIAMRRQSNSQRALPEQETTQNIPVTVRTFNDKEFQPVVTTATNFARNTFTNGIKLIDDNNTCSPIFVNPAIRDKFYQKQMNTFTNQKLNRGIKRYVE</sequence>
<organism evidence="1 2">
    <name type="scientific">Stylonychia lemnae</name>
    <name type="common">Ciliate</name>
    <dbReference type="NCBI Taxonomy" id="5949"/>
    <lineage>
        <taxon>Eukaryota</taxon>
        <taxon>Sar</taxon>
        <taxon>Alveolata</taxon>
        <taxon>Ciliophora</taxon>
        <taxon>Intramacronucleata</taxon>
        <taxon>Spirotrichea</taxon>
        <taxon>Stichotrichia</taxon>
        <taxon>Sporadotrichida</taxon>
        <taxon>Oxytrichidae</taxon>
        <taxon>Stylonychinae</taxon>
        <taxon>Stylonychia</taxon>
    </lineage>
</organism>
<proteinExistence type="predicted"/>
<gene>
    <name evidence="1" type="primary">Contig11264.g12039</name>
    <name evidence="1" type="ORF">STYLEM_9741</name>
</gene>
<dbReference type="EMBL" id="CCKQ01009262">
    <property type="protein sequence ID" value="CDW80737.1"/>
    <property type="molecule type" value="Genomic_DNA"/>
</dbReference>
<dbReference type="Proteomes" id="UP000039865">
    <property type="component" value="Unassembled WGS sequence"/>
</dbReference>
<dbReference type="InParanoid" id="A0A078AGS9"/>
<accession>A0A078AGS9</accession>
<evidence type="ECO:0000313" key="2">
    <source>
        <dbReference type="Proteomes" id="UP000039865"/>
    </source>
</evidence>
<dbReference type="AlphaFoldDB" id="A0A078AGS9"/>
<keyword evidence="2" id="KW-1185">Reference proteome</keyword>
<protein>
    <submittedName>
        <fullName evidence="1">Uncharacterized protein</fullName>
    </submittedName>
</protein>
<evidence type="ECO:0000313" key="1">
    <source>
        <dbReference type="EMBL" id="CDW80737.1"/>
    </source>
</evidence>
<name>A0A078AGS9_STYLE</name>
<reference evidence="1 2" key="1">
    <citation type="submission" date="2014-06" db="EMBL/GenBank/DDBJ databases">
        <authorList>
            <person name="Swart Estienne"/>
        </authorList>
    </citation>
    <scope>NUCLEOTIDE SEQUENCE [LARGE SCALE GENOMIC DNA]</scope>
    <source>
        <strain evidence="1 2">130c</strain>
    </source>
</reference>